<keyword evidence="2" id="KW-0812">Transmembrane</keyword>
<dbReference type="Gene3D" id="1.10.510.10">
    <property type="entry name" value="Transferase(Phosphotransferase) domain 1"/>
    <property type="match status" value="1"/>
</dbReference>
<feature type="domain" description="Protein kinase" evidence="3">
    <location>
        <begin position="45"/>
        <end position="315"/>
    </location>
</feature>
<dbReference type="InterPro" id="IPR011009">
    <property type="entry name" value="Kinase-like_dom_sf"/>
</dbReference>
<feature type="transmembrane region" description="Helical" evidence="2">
    <location>
        <begin position="337"/>
        <end position="358"/>
    </location>
</feature>
<protein>
    <recommendedName>
        <fullName evidence="3">Protein kinase domain-containing protein</fullName>
    </recommendedName>
</protein>
<dbReference type="Proteomes" id="UP000050833">
    <property type="component" value="Unassembled WGS sequence"/>
</dbReference>
<accession>A0AAW3JTL3</accession>
<dbReference type="PROSITE" id="PS50011">
    <property type="entry name" value="PROTEIN_KINASE_DOM"/>
    <property type="match status" value="1"/>
</dbReference>
<evidence type="ECO:0000256" key="2">
    <source>
        <dbReference type="SAM" id="Phobius"/>
    </source>
</evidence>
<sequence>MKICMGCMNQVSDNDKICPACGYDQSNVREKSYYLDPGTIIGGKFIVGKALEYGGYTVKYLGFDAEAQHKVIISEYLPSDFSTRSDGESEVTIYSGDAYEQFSHGLETFLNEGNKIQQLADTQGVAKVYDCIAENDTGYVISEYLVGTTLKEVLDTGKVYKPEEAKQFISQILIGLIKVHPLDIIHCDIAPETIFITEQGEVKLLDFGATRYVTTANSKSLAIILKQGYAPEEQYRSQGKRGPWTDVYALAAVMYRMITGKVPPESVDRALSDEITEPSKLNTGISQSMENALMNALNVYQDDRTKTAQEFYKELNSSDTKRRKVKRAKRDTGKMPIWVKGLVAVVGVAVIAGGAVVIKGLHDGGSSNQGATQEKFKIVSEVKSGDMTLADFDKEWTDFGLKKENRTVEYRYDPNNAEGTVLEYNDKTNDVLKDGRTLDEVNSDIKKNRTVYANVIVASTKNVTFSEKWLKNCTNTRWAQSASVKKRIKASKDVYMQSYIPDGVSLKKGDDTQAYGTLSKIIYDKNTIDLDAIRKKYASDTAKADSEIKRQTAKINGMDTSKKKIQFIYHTGAYYTMSKANCRRYGTFEGKSISSVKFVYSKNPKDHKTGNRARLRTLSSDKYSSEYVSFRYGRGTIVKVLSKSLKNKKGYDGRNDDSENGDGKLFATVRSHVSINSSLTVARLKRYASNAGALLGTKYPDNYIVKKVWVNGKSNVTEFKQGDRLKISAEPKPTPKPVVTRKPQTATKPSGNSRGGNSDSTPKKSDGSSKGSGSSKKDTGYAHDFGPSSN</sequence>
<reference evidence="4 5" key="1">
    <citation type="submission" date="2015-10" db="EMBL/GenBank/DDBJ databases">
        <title>Butyribacter intestini gen. nov., sp. nov., a butyric acid-producing bacterium of the family Lachnospiraceae isolated from the human faeces.</title>
        <authorList>
            <person name="Zou Y."/>
            <person name="Xue W."/>
            <person name="Luo G."/>
            <person name="Lv M."/>
        </authorList>
    </citation>
    <scope>NUCLEOTIDE SEQUENCE [LARGE SCALE GENOMIC DNA]</scope>
    <source>
        <strain evidence="4 5">TF01-11</strain>
    </source>
</reference>
<dbReference type="PANTHER" id="PTHR44167">
    <property type="entry name" value="OVARIAN-SPECIFIC SERINE/THREONINE-PROTEIN KINASE LOK-RELATED"/>
    <property type="match status" value="1"/>
</dbReference>
<dbReference type="AlphaFoldDB" id="A0AAW3JTL3"/>
<comment type="caution">
    <text evidence="4">The sequence shown here is derived from an EMBL/GenBank/DDBJ whole genome shotgun (WGS) entry which is preliminary data.</text>
</comment>
<keyword evidence="2" id="KW-1133">Transmembrane helix</keyword>
<organism evidence="4 5">
    <name type="scientific">Butyribacter intestini</name>
    <dbReference type="NCBI Taxonomy" id="1703332"/>
    <lineage>
        <taxon>Bacteria</taxon>
        <taxon>Bacillati</taxon>
        <taxon>Bacillota</taxon>
        <taxon>Clostridia</taxon>
        <taxon>Lachnospirales</taxon>
        <taxon>Lachnospiraceae</taxon>
        <taxon>Butyribacter</taxon>
    </lineage>
</organism>
<proteinExistence type="predicted"/>
<dbReference type="GO" id="GO:0005737">
    <property type="term" value="C:cytoplasm"/>
    <property type="evidence" value="ECO:0007669"/>
    <property type="project" value="TreeGrafter"/>
</dbReference>
<dbReference type="GO" id="GO:0005524">
    <property type="term" value="F:ATP binding"/>
    <property type="evidence" value="ECO:0007669"/>
    <property type="project" value="InterPro"/>
</dbReference>
<name>A0AAW3JTL3_9FIRM</name>
<dbReference type="CDD" id="cd14014">
    <property type="entry name" value="STKc_PknB_like"/>
    <property type="match status" value="1"/>
</dbReference>
<dbReference type="GO" id="GO:0004674">
    <property type="term" value="F:protein serine/threonine kinase activity"/>
    <property type="evidence" value="ECO:0007669"/>
    <property type="project" value="TreeGrafter"/>
</dbReference>
<feature type="compositionally biased region" description="Polar residues" evidence="1">
    <location>
        <begin position="744"/>
        <end position="757"/>
    </location>
</feature>
<dbReference type="PANTHER" id="PTHR44167:SF25">
    <property type="entry name" value="PROTEIN KINASE DOMAIN CONTAINING PROTEIN"/>
    <property type="match status" value="1"/>
</dbReference>
<feature type="region of interest" description="Disordered" evidence="1">
    <location>
        <begin position="723"/>
        <end position="790"/>
    </location>
</feature>
<dbReference type="EMBL" id="LLKB01000005">
    <property type="protein sequence ID" value="KQC85019.1"/>
    <property type="molecule type" value="Genomic_DNA"/>
</dbReference>
<evidence type="ECO:0000256" key="1">
    <source>
        <dbReference type="SAM" id="MobiDB-lite"/>
    </source>
</evidence>
<dbReference type="Pfam" id="PF00069">
    <property type="entry name" value="Pkinase"/>
    <property type="match status" value="1"/>
</dbReference>
<keyword evidence="2" id="KW-0472">Membrane</keyword>
<dbReference type="InterPro" id="IPR000719">
    <property type="entry name" value="Prot_kinase_dom"/>
</dbReference>
<evidence type="ECO:0000259" key="3">
    <source>
        <dbReference type="PROSITE" id="PS50011"/>
    </source>
</evidence>
<evidence type="ECO:0000313" key="5">
    <source>
        <dbReference type="Proteomes" id="UP000050833"/>
    </source>
</evidence>
<evidence type="ECO:0000313" key="4">
    <source>
        <dbReference type="EMBL" id="KQC85019.1"/>
    </source>
</evidence>
<keyword evidence="5" id="KW-1185">Reference proteome</keyword>
<dbReference type="RefSeq" id="WP_055944430.1">
    <property type="nucleotide sequence ID" value="NZ_JAQDCV010000005.1"/>
</dbReference>
<dbReference type="Gene3D" id="3.30.200.20">
    <property type="entry name" value="Phosphorylase Kinase, domain 1"/>
    <property type="match status" value="1"/>
</dbReference>
<gene>
    <name evidence="4" type="ORF">APZ18_09915</name>
</gene>
<dbReference type="SMART" id="SM00220">
    <property type="entry name" value="S_TKc"/>
    <property type="match status" value="1"/>
</dbReference>
<dbReference type="SUPFAM" id="SSF56112">
    <property type="entry name" value="Protein kinase-like (PK-like)"/>
    <property type="match status" value="1"/>
</dbReference>